<protein>
    <submittedName>
        <fullName evidence="1">Uncharacterized protein</fullName>
    </submittedName>
</protein>
<dbReference type="RefSeq" id="WP_056965772.1">
    <property type="nucleotide sequence ID" value="NZ_AYYQ01000006.1"/>
</dbReference>
<keyword evidence="2" id="KW-1185">Reference proteome</keyword>
<sequence length="68" mass="7553">MDNDLKTPIIPSNNTSSEDKAMYSKKALVGDASYSKAEKAILSIVLNDEDKYTLDAVRNKINEFKEGI</sequence>
<gene>
    <name evidence="1" type="ORF">FD06_GL000284</name>
</gene>
<dbReference type="AlphaFoldDB" id="A0A0R2AZT8"/>
<name>A0A0R2AZT8_9LACO</name>
<dbReference type="STRING" id="1423781.FD06_GL000284"/>
<dbReference type="EMBL" id="AYYQ01000006">
    <property type="protein sequence ID" value="KRM69225.1"/>
    <property type="molecule type" value="Genomic_DNA"/>
</dbReference>
<accession>A0A0R2AZT8</accession>
<organism evidence="1 2">
    <name type="scientific">Apilactobacillus ozensis DSM 23829 = JCM 17196</name>
    <dbReference type="NCBI Taxonomy" id="1423781"/>
    <lineage>
        <taxon>Bacteria</taxon>
        <taxon>Bacillati</taxon>
        <taxon>Bacillota</taxon>
        <taxon>Bacilli</taxon>
        <taxon>Lactobacillales</taxon>
        <taxon>Lactobacillaceae</taxon>
        <taxon>Apilactobacillus</taxon>
    </lineage>
</organism>
<dbReference type="PATRIC" id="fig|1423781.4.peg.287"/>
<comment type="caution">
    <text evidence="1">The sequence shown here is derived from an EMBL/GenBank/DDBJ whole genome shotgun (WGS) entry which is preliminary data.</text>
</comment>
<proteinExistence type="predicted"/>
<dbReference type="Proteomes" id="UP000052012">
    <property type="component" value="Unassembled WGS sequence"/>
</dbReference>
<reference evidence="1 2" key="1">
    <citation type="journal article" date="2015" name="Genome Announc.">
        <title>Expanding the biotechnology potential of lactobacilli through comparative genomics of 213 strains and associated genera.</title>
        <authorList>
            <person name="Sun Z."/>
            <person name="Harris H.M."/>
            <person name="McCann A."/>
            <person name="Guo C."/>
            <person name="Argimon S."/>
            <person name="Zhang W."/>
            <person name="Yang X."/>
            <person name="Jeffery I.B."/>
            <person name="Cooney J.C."/>
            <person name="Kagawa T.F."/>
            <person name="Liu W."/>
            <person name="Song Y."/>
            <person name="Salvetti E."/>
            <person name="Wrobel A."/>
            <person name="Rasinkangas P."/>
            <person name="Parkhill J."/>
            <person name="Rea M.C."/>
            <person name="O'Sullivan O."/>
            <person name="Ritari J."/>
            <person name="Douillard F.P."/>
            <person name="Paul Ross R."/>
            <person name="Yang R."/>
            <person name="Briner A.E."/>
            <person name="Felis G.E."/>
            <person name="de Vos W.M."/>
            <person name="Barrangou R."/>
            <person name="Klaenhammer T.R."/>
            <person name="Caufield P.W."/>
            <person name="Cui Y."/>
            <person name="Zhang H."/>
            <person name="O'Toole P.W."/>
        </authorList>
    </citation>
    <scope>NUCLEOTIDE SEQUENCE [LARGE SCALE GENOMIC DNA]</scope>
    <source>
        <strain evidence="1 2">DSM 23829</strain>
    </source>
</reference>
<evidence type="ECO:0000313" key="1">
    <source>
        <dbReference type="EMBL" id="KRM69225.1"/>
    </source>
</evidence>
<evidence type="ECO:0000313" key="2">
    <source>
        <dbReference type="Proteomes" id="UP000052012"/>
    </source>
</evidence>